<feature type="region of interest" description="Disordered" evidence="11">
    <location>
        <begin position="124"/>
        <end position="150"/>
    </location>
</feature>
<dbReference type="SMART" id="SM00836">
    <property type="entry name" value="DALR_1"/>
    <property type="match status" value="1"/>
</dbReference>
<comment type="catalytic activity">
    <reaction evidence="9">
        <text>tRNA(Arg) + L-arginine + ATP = L-arginyl-tRNA(Arg) + AMP + diphosphate</text>
        <dbReference type="Rhea" id="RHEA:20301"/>
        <dbReference type="Rhea" id="RHEA-COMP:9658"/>
        <dbReference type="Rhea" id="RHEA-COMP:9673"/>
        <dbReference type="ChEBI" id="CHEBI:30616"/>
        <dbReference type="ChEBI" id="CHEBI:32682"/>
        <dbReference type="ChEBI" id="CHEBI:33019"/>
        <dbReference type="ChEBI" id="CHEBI:78442"/>
        <dbReference type="ChEBI" id="CHEBI:78513"/>
        <dbReference type="ChEBI" id="CHEBI:456215"/>
        <dbReference type="EC" id="6.1.1.19"/>
    </reaction>
</comment>
<dbReference type="OrthoDB" id="349024at2759"/>
<dbReference type="Pfam" id="PF00750">
    <property type="entry name" value="tRNA-synt_1d"/>
    <property type="match status" value="2"/>
</dbReference>
<dbReference type="PRINTS" id="PR01038">
    <property type="entry name" value="TRNASYNTHARG"/>
</dbReference>
<dbReference type="AlphaFoldDB" id="U6LZ62"/>
<dbReference type="InterPro" id="IPR014729">
    <property type="entry name" value="Rossmann-like_a/b/a_fold"/>
</dbReference>
<evidence type="ECO:0000313" key="13">
    <source>
        <dbReference type="EMBL" id="CDJ57252.1"/>
    </source>
</evidence>
<dbReference type="GO" id="GO:0006420">
    <property type="term" value="P:arginyl-tRNA aminoacylation"/>
    <property type="evidence" value="ECO:0007669"/>
    <property type="project" value="InterPro"/>
</dbReference>
<reference evidence="13" key="1">
    <citation type="submission" date="2013-10" db="EMBL/GenBank/DDBJ databases">
        <title>Genomic analysis of the causative agents of coccidiosis in chickens.</title>
        <authorList>
            <person name="Reid A.J."/>
            <person name="Blake D."/>
            <person name="Billington K."/>
            <person name="Browne H."/>
            <person name="Dunn M."/>
            <person name="Hung S."/>
            <person name="Kawahara F."/>
            <person name="Miranda-Saavedra D."/>
            <person name="Mourier T."/>
            <person name="Nagra H."/>
            <person name="Otto T.D."/>
            <person name="Rawlings N."/>
            <person name="Sanchez A."/>
            <person name="Sanders M."/>
            <person name="Subramaniam C."/>
            <person name="Tay Y."/>
            <person name="Dear P."/>
            <person name="Doerig C."/>
            <person name="Gruber A."/>
            <person name="Parkinson J."/>
            <person name="Shirley M."/>
            <person name="Wan K.L."/>
            <person name="Berriman M."/>
            <person name="Tomley F."/>
            <person name="Pain A."/>
        </authorList>
    </citation>
    <scope>NUCLEOTIDE SEQUENCE [LARGE SCALE GENOMIC DNA]</scope>
    <source>
        <strain evidence="13">Weybridge</strain>
    </source>
</reference>
<feature type="compositionally biased region" description="Basic and acidic residues" evidence="11">
    <location>
        <begin position="606"/>
        <end position="616"/>
    </location>
</feature>
<dbReference type="RefSeq" id="XP_013333902.1">
    <property type="nucleotide sequence ID" value="XM_013478448.1"/>
</dbReference>
<dbReference type="InterPro" id="IPR001278">
    <property type="entry name" value="Arg-tRNA-ligase"/>
</dbReference>
<dbReference type="GO" id="GO:0004814">
    <property type="term" value="F:arginine-tRNA ligase activity"/>
    <property type="evidence" value="ECO:0007669"/>
    <property type="project" value="UniProtKB-EC"/>
</dbReference>
<name>U6LZ62_EIMMA</name>
<evidence type="ECO:0000256" key="6">
    <source>
        <dbReference type="ARBA" id="ARBA00022917"/>
    </source>
</evidence>
<keyword evidence="5 10" id="KW-0067">ATP-binding</keyword>
<evidence type="ECO:0000256" key="9">
    <source>
        <dbReference type="ARBA" id="ARBA00049339"/>
    </source>
</evidence>
<evidence type="ECO:0000313" key="14">
    <source>
        <dbReference type="Proteomes" id="UP000030763"/>
    </source>
</evidence>
<evidence type="ECO:0000256" key="2">
    <source>
        <dbReference type="ARBA" id="ARBA00012837"/>
    </source>
</evidence>
<dbReference type="InterPro" id="IPR009080">
    <property type="entry name" value="tRNAsynth_Ia_anticodon-bd"/>
</dbReference>
<proteinExistence type="inferred from homology"/>
<evidence type="ECO:0000256" key="4">
    <source>
        <dbReference type="ARBA" id="ARBA00022741"/>
    </source>
</evidence>
<dbReference type="EMBL" id="HG719244">
    <property type="protein sequence ID" value="CDJ57252.1"/>
    <property type="molecule type" value="Genomic_DNA"/>
</dbReference>
<keyword evidence="3 10" id="KW-0436">Ligase</keyword>
<feature type="compositionally biased region" description="Low complexity" evidence="11">
    <location>
        <begin position="888"/>
        <end position="909"/>
    </location>
</feature>
<keyword evidence="7 10" id="KW-0030">Aminoacyl-tRNA synthetase</keyword>
<dbReference type="InterPro" id="IPR001412">
    <property type="entry name" value="aa-tRNA-synth_I_CS"/>
</dbReference>
<feature type="region of interest" description="Disordered" evidence="11">
    <location>
        <begin position="207"/>
        <end position="230"/>
    </location>
</feature>
<dbReference type="InterPro" id="IPR035684">
    <property type="entry name" value="ArgRS_core"/>
</dbReference>
<dbReference type="GeneID" id="25337269"/>
<evidence type="ECO:0000256" key="5">
    <source>
        <dbReference type="ARBA" id="ARBA00022840"/>
    </source>
</evidence>
<accession>U6LZ62</accession>
<dbReference type="Proteomes" id="UP000030763">
    <property type="component" value="Unassembled WGS sequence"/>
</dbReference>
<sequence length="946" mass="102769">MKALPQKGAAAAAAASAAASATAAAGAAVAAAAAITTAAAIFVGQGPHKISSLTFISPAREIQSPLYIHQGLRLQHQQQQQQQQQQLVQRERRQFPLPHPMRVEGPPARCSSSMLLPLNSCSSNSSSSSSTWRSSASSINSSSSNSSSNSSTLQDVCLLIEEEVRTHARKAGICCEDLKIRVTPASPAVEGYELQANIAALLKQQQQQQRQRRQQQEKQQQQPENSIQLPSEATISEARASRTAAAAAAAAADEGLRDGAEFVASLMKESSLLKEICSAAEYTGKGFISFRLRDDLLLQLLQQQTQDPDRLGLPPVLGLDRMQLLIDYFSPNVGKDLHVGHLRGALVGDSLARLLEFIGLRVHRSCYFGDCGIPSAVCLGGLQVYKKMKQLSSSSSGSSSSSNGGDGGQMSPVELLLAAADAVVADTPPEYRPVLRPREGAAAGAAGVAAAGAAGAAGAAAPDNHISDADVEAFMSHMAALEAALEEQQQQQKQQEEKQQQQGGKSEAAANNIIDWQQLAKRKEPQTKLNLTEAYARFARQLRLLRLSPQAADGEQQQLQHMQQLIDVLKEKDMLLPSETSSSSSTISSSSSSSSNTSPLNVRFPQTKEEIPHEQQQHQQQQQQQQLDSVAIRRQGGTYTYIATDLAALKSRVERGNDWVLLVTDEQQASHFKRLFAIGKNILKDKTLIEVNARKNPLMQHLQQQQQQQQQQRQVRPAVYVQHIGVGLVKGPTGEKLSSRTAANSLTDRIEEMLQVAEAELRRRQPNLSEAEIRQRAEGIKYLTQQHSELGTPMGAPKEPLKRAPYALSTAERRLAAKAASFGVYVHRSAACLDPSLLVSFLLDLANSFNSFYEAYHVICSSSSSSSSSSNGSRNCSRRVAAPTSEGQQPRQQQQEQTQQQQQQQQQQQANSRVYVHPQRLLICQSVKQTLEKGLQLLGADKLADI</sequence>
<protein>
    <recommendedName>
        <fullName evidence="2">arginine--tRNA ligase</fullName>
        <ecNumber evidence="2">6.1.1.19</ecNumber>
    </recommendedName>
    <alternativeName>
        <fullName evidence="8">Arginyl-tRNA synthetase</fullName>
    </alternativeName>
</protein>
<feature type="compositionally biased region" description="Low complexity" evidence="11">
    <location>
        <begin position="863"/>
        <end position="879"/>
    </location>
</feature>
<dbReference type="Pfam" id="PF05746">
    <property type="entry name" value="DALR_1"/>
    <property type="match status" value="1"/>
</dbReference>
<dbReference type="PANTHER" id="PTHR11956:SF5">
    <property type="entry name" value="ARGININE--TRNA LIGASE, CYTOPLASMIC"/>
    <property type="match status" value="1"/>
</dbReference>
<dbReference type="VEuPathDB" id="ToxoDB:EMWEY_00032830"/>
<feature type="region of interest" description="Disordered" evidence="11">
    <location>
        <begin position="577"/>
        <end position="628"/>
    </location>
</feature>
<evidence type="ECO:0000256" key="11">
    <source>
        <dbReference type="SAM" id="MobiDB-lite"/>
    </source>
</evidence>
<feature type="region of interest" description="Disordered" evidence="11">
    <location>
        <begin position="485"/>
        <end position="507"/>
    </location>
</feature>
<dbReference type="SUPFAM" id="SSF47323">
    <property type="entry name" value="Anticodon-binding domain of a subclass of class I aminoacyl-tRNA synthetases"/>
    <property type="match status" value="1"/>
</dbReference>
<dbReference type="SUPFAM" id="SSF52374">
    <property type="entry name" value="Nucleotidylyl transferase"/>
    <property type="match status" value="1"/>
</dbReference>
<feature type="compositionally biased region" description="Low complexity" evidence="11">
    <location>
        <begin position="578"/>
        <end position="598"/>
    </location>
</feature>
<dbReference type="InterPro" id="IPR008909">
    <property type="entry name" value="DALR_anticod-bd"/>
</dbReference>
<evidence type="ECO:0000256" key="1">
    <source>
        <dbReference type="ARBA" id="ARBA00005594"/>
    </source>
</evidence>
<dbReference type="Gene3D" id="1.10.730.10">
    <property type="entry name" value="Isoleucyl-tRNA Synthetase, Domain 1"/>
    <property type="match status" value="1"/>
</dbReference>
<evidence type="ECO:0000256" key="8">
    <source>
        <dbReference type="ARBA" id="ARBA00033033"/>
    </source>
</evidence>
<dbReference type="OMA" id="LYIHQGL"/>
<dbReference type="PANTHER" id="PTHR11956">
    <property type="entry name" value="ARGINYL-TRNA SYNTHETASE"/>
    <property type="match status" value="1"/>
</dbReference>
<dbReference type="GO" id="GO:0005524">
    <property type="term" value="F:ATP binding"/>
    <property type="evidence" value="ECO:0007669"/>
    <property type="project" value="UniProtKB-KW"/>
</dbReference>
<dbReference type="EC" id="6.1.1.19" evidence="2"/>
<gene>
    <name evidence="13" type="ORF">EMWEY_00032830</name>
</gene>
<evidence type="ECO:0000256" key="7">
    <source>
        <dbReference type="ARBA" id="ARBA00023146"/>
    </source>
</evidence>
<reference evidence="13" key="2">
    <citation type="submission" date="2013-10" db="EMBL/GenBank/DDBJ databases">
        <authorList>
            <person name="Aslett M."/>
        </authorList>
    </citation>
    <scope>NUCLEOTIDE SEQUENCE [LARGE SCALE GENOMIC DNA]</scope>
    <source>
        <strain evidence="13">Weybridge</strain>
    </source>
</reference>
<evidence type="ECO:0000259" key="12">
    <source>
        <dbReference type="SMART" id="SM00836"/>
    </source>
</evidence>
<feature type="region of interest" description="Disordered" evidence="11">
    <location>
        <begin position="863"/>
        <end position="911"/>
    </location>
</feature>
<keyword evidence="4 10" id="KW-0547">Nucleotide-binding</keyword>
<dbReference type="Gene3D" id="3.40.50.620">
    <property type="entry name" value="HUPs"/>
    <property type="match status" value="2"/>
</dbReference>
<dbReference type="PROSITE" id="PS00178">
    <property type="entry name" value="AA_TRNA_LIGASE_I"/>
    <property type="match status" value="1"/>
</dbReference>
<feature type="domain" description="DALR anticodon binding" evidence="12">
    <location>
        <begin position="784"/>
        <end position="946"/>
    </location>
</feature>
<feature type="compositionally biased region" description="Low complexity" evidence="11">
    <location>
        <begin position="617"/>
        <end position="626"/>
    </location>
</feature>
<organism evidence="13 14">
    <name type="scientific">Eimeria maxima</name>
    <name type="common">Coccidian parasite</name>
    <dbReference type="NCBI Taxonomy" id="5804"/>
    <lineage>
        <taxon>Eukaryota</taxon>
        <taxon>Sar</taxon>
        <taxon>Alveolata</taxon>
        <taxon>Apicomplexa</taxon>
        <taxon>Conoidasida</taxon>
        <taxon>Coccidia</taxon>
        <taxon>Eucoccidiorida</taxon>
        <taxon>Eimeriorina</taxon>
        <taxon>Eimeriidae</taxon>
        <taxon>Eimeria</taxon>
    </lineage>
</organism>
<evidence type="ECO:0000256" key="3">
    <source>
        <dbReference type="ARBA" id="ARBA00022598"/>
    </source>
</evidence>
<evidence type="ECO:0000256" key="10">
    <source>
        <dbReference type="RuleBase" id="RU363038"/>
    </source>
</evidence>
<keyword evidence="14" id="KW-1185">Reference proteome</keyword>
<comment type="similarity">
    <text evidence="1 10">Belongs to the class-I aminoacyl-tRNA synthetase family.</text>
</comment>
<keyword evidence="6 10" id="KW-0648">Protein biosynthesis</keyword>